<dbReference type="GO" id="GO:0016747">
    <property type="term" value="F:acyltransferase activity, transferring groups other than amino-acyl groups"/>
    <property type="evidence" value="ECO:0007669"/>
    <property type="project" value="InterPro"/>
</dbReference>
<comment type="caution">
    <text evidence="2">The sequence shown here is derived from an EMBL/GenBank/DDBJ whole genome shotgun (WGS) entry which is preliminary data.</text>
</comment>
<dbReference type="PROSITE" id="PS51186">
    <property type="entry name" value="GNAT"/>
    <property type="match status" value="1"/>
</dbReference>
<dbReference type="Proteomes" id="UP001155220">
    <property type="component" value="Unassembled WGS sequence"/>
</dbReference>
<dbReference type="Gene3D" id="3.40.630.30">
    <property type="match status" value="1"/>
</dbReference>
<evidence type="ECO:0000313" key="3">
    <source>
        <dbReference type="Proteomes" id="UP001155220"/>
    </source>
</evidence>
<sequence length="172" mass="18887">MAKKPGRKAFKGLAPKGYRIRMMEPGEAEALLAIRRKARPAAPALPEFIRFLLSHEIFVLASKRDGRPVGFAAAQEHGDVYWLVVHCISTPPGAPVGEALIAAVTQRARWFGLLTVGIPATVDNPRNAASNERDGFVTVSRKELEDRLPHRKATGASEVGDLDTPMIWVKWL</sequence>
<organism evidence="2 3">
    <name type="scientific">Aurantimonas marianensis</name>
    <dbReference type="NCBI Taxonomy" id="2920428"/>
    <lineage>
        <taxon>Bacteria</taxon>
        <taxon>Pseudomonadati</taxon>
        <taxon>Pseudomonadota</taxon>
        <taxon>Alphaproteobacteria</taxon>
        <taxon>Hyphomicrobiales</taxon>
        <taxon>Aurantimonadaceae</taxon>
        <taxon>Aurantimonas</taxon>
    </lineage>
</organism>
<dbReference type="EMBL" id="JALHBS010000081">
    <property type="protein sequence ID" value="MCP3056128.1"/>
    <property type="molecule type" value="Genomic_DNA"/>
</dbReference>
<dbReference type="RefSeq" id="WP_253964945.1">
    <property type="nucleotide sequence ID" value="NZ_JALHBS010000081.1"/>
</dbReference>
<proteinExistence type="predicted"/>
<dbReference type="AlphaFoldDB" id="A0A9X2H998"/>
<reference evidence="2" key="1">
    <citation type="submission" date="2022-03" db="EMBL/GenBank/DDBJ databases">
        <title>Aurantimonas Liuensis sp. Nov., isolated from the hadal seawater of the Mariana Trench.</title>
        <authorList>
            <person name="Liu R."/>
        </authorList>
    </citation>
    <scope>NUCLEOTIDE SEQUENCE</scope>
    <source>
        <strain evidence="2">LRZ36</strain>
    </source>
</reference>
<dbReference type="InterPro" id="IPR000182">
    <property type="entry name" value="GNAT_dom"/>
</dbReference>
<keyword evidence="3" id="KW-1185">Reference proteome</keyword>
<dbReference type="InterPro" id="IPR016181">
    <property type="entry name" value="Acyl_CoA_acyltransferase"/>
</dbReference>
<evidence type="ECO:0000313" key="2">
    <source>
        <dbReference type="EMBL" id="MCP3056128.1"/>
    </source>
</evidence>
<dbReference type="SUPFAM" id="SSF55729">
    <property type="entry name" value="Acyl-CoA N-acyltransferases (Nat)"/>
    <property type="match status" value="1"/>
</dbReference>
<protein>
    <recommendedName>
        <fullName evidence="1">N-acetyltransferase domain-containing protein</fullName>
    </recommendedName>
</protein>
<name>A0A9X2H998_9HYPH</name>
<evidence type="ECO:0000259" key="1">
    <source>
        <dbReference type="PROSITE" id="PS51186"/>
    </source>
</evidence>
<feature type="domain" description="N-acetyltransferase" evidence="1">
    <location>
        <begin position="18"/>
        <end position="155"/>
    </location>
</feature>
<gene>
    <name evidence="2" type="ORF">MJ956_13375</name>
</gene>
<accession>A0A9X2H998</accession>